<feature type="compositionally biased region" description="Acidic residues" evidence="2">
    <location>
        <begin position="1598"/>
        <end position="1612"/>
    </location>
</feature>
<organism evidence="3 4">
    <name type="scientific">Wickerhamomyces ciferrii (strain ATCC 14091 / BCRC 22168 / CBS 111 / JCM 3599 / NBRC 0793 / NRRL Y-1031 F-60-10)</name>
    <name type="common">Yeast</name>
    <name type="synonym">Pichia ciferrii</name>
    <dbReference type="NCBI Taxonomy" id="1206466"/>
    <lineage>
        <taxon>Eukaryota</taxon>
        <taxon>Fungi</taxon>
        <taxon>Dikarya</taxon>
        <taxon>Ascomycota</taxon>
        <taxon>Saccharomycotina</taxon>
        <taxon>Saccharomycetes</taxon>
        <taxon>Phaffomycetales</taxon>
        <taxon>Wickerhamomycetaceae</taxon>
        <taxon>Wickerhamomyces</taxon>
    </lineage>
</organism>
<feature type="compositionally biased region" description="Acidic residues" evidence="2">
    <location>
        <begin position="598"/>
        <end position="609"/>
    </location>
</feature>
<dbReference type="STRING" id="1206466.K0KRX6"/>
<proteinExistence type="predicted"/>
<feature type="compositionally biased region" description="Basic residues" evidence="2">
    <location>
        <begin position="2077"/>
        <end position="2089"/>
    </location>
</feature>
<protein>
    <submittedName>
        <fullName evidence="3">Centrosomal protein</fullName>
    </submittedName>
</protein>
<feature type="region of interest" description="Disordered" evidence="2">
    <location>
        <begin position="693"/>
        <end position="787"/>
    </location>
</feature>
<feature type="region of interest" description="Disordered" evidence="2">
    <location>
        <begin position="439"/>
        <end position="655"/>
    </location>
</feature>
<feature type="compositionally biased region" description="Polar residues" evidence="2">
    <location>
        <begin position="241"/>
        <end position="251"/>
    </location>
</feature>
<keyword evidence="1" id="KW-0175">Coiled coil</keyword>
<feature type="compositionally biased region" description="Low complexity" evidence="2">
    <location>
        <begin position="766"/>
        <end position="787"/>
    </location>
</feature>
<feature type="compositionally biased region" description="Basic and acidic residues" evidence="2">
    <location>
        <begin position="1745"/>
        <end position="1757"/>
    </location>
</feature>
<accession>K0KRX6</accession>
<feature type="compositionally biased region" description="Acidic residues" evidence="2">
    <location>
        <begin position="458"/>
        <end position="507"/>
    </location>
</feature>
<sequence length="2106" mass="239340">MSDEHKTPNKSYDSTYLGSTQKKTAQRPFSRRTWDISPRPPSSPFRRLADSARKQSPGSGVSSPLRRTPAKKDDGKTDELMNWIASIKHRASTALEEDEEDERSFYERIEKEKRQVEAQNQINTEAFEKLGLLLDKEQTTLKSESKFSNISNLEKESSESEEESEENDSLYNEGSANDEEPANYHYEEEQYPKNINTQEEPVEVMSLDSEEDEEEGEFQEEEQDDFDEEQGSDNYREGEQQDQNVDNQSEGYDSEGNVIFPDDSQLLQLPSDSEHEIGEDEEIEIPKYDDNVFAEDSKNEYVVTPQYQSAYSHSRSQPQATYQYQEHDEVDEKEDQQDNQGDYDEDFSQEEDYENQEQEQEQEVVDLSDVDGEDEYDDDLEDDNDSFNDQKDIQEDATHHREPNSDNDQPTQYQFQENTDGSQENQFFSFDMLASAALNQIPHEQSTHRTMTERVVDIDDEADVLEEDPQDDEDENVLQEAPEDDDDEEDVLQEDPEEDNEEEEDNQDQYSGETYYREEEPSTEQDQEVQYEQHSDAGYESENQDYEPSEHHEVEDIYSDNDSVNEEVVADHHEDEVLDHENQQININEQEETTPSQESEEIIEDNDQEVSEKLDLEEQENSPEPEQEQEPKVEVYEEEQYYDSDNEPFKSPSHSLFGSLTVDEVSAIQDDEDEELVYGGVTYNTNSILANIEHDTGFEKDEQEENDPENELDLKDEDGLEGNDDVDRKERNDQIVEKDYNTKEEISQEEKLPESKDVEIEETPRTITSKSSFASFSNFGGINNNSTISFKDASLEFEKSLSNKKDSDVTDVNNEDKGTYPKTVEFDLPDKSDVDIKSGSEENEENEEQKGNQNNQLEEVRGVVSSMLEQSLGENPESFIEHAKKGQEELVETVNKTTPAESLKEIADNMIRKSLGEEPEHLVESVIEDSSLKDTADEVVNKSLGEEPKEFVENRLNALANADEEENAAKSLSDESERLIYKVGEGLDKLNAAAQANKDNEGEVFSKNISEVADELISEAGDVTKEHIDSKKIEEAAAHDDSIFSESIPDVAKDLINDVKNLQNDNISDQKEEFDNNRNSAIVNTAKAVTDAVSDVVEKAKEEVEEAIESSVIEPENALDVDNSFNEALKVTDDPDKTESQEINKNDKPAFDFAIPDIIRDSYLQGLKVAQQIQEQGENFVEEPAKPKLNMSFYNKDNEPDNSLGASNEAIAGSSSEQMSPEEKPKPDHIANNYESVKAGIESLQKEDSNSSVNKKRKLEETELEESEPTGIFHKIRRFASFTNFSLSPKKSSPKELLDEGGSLNQNSVTKSKEEAKNIFKAVETLTEENIEEPVSKETEHQATGINLPQAVEDFAKFTEEKVNEAVIEPVNSASASPSPRGENESLIDITEEAENFVSFVEDQVEEFIDNSVTETEINRDEDEQEVEFKVPAEVKKLATFIQDKVDEAIENQVAGEDINRSSEETEIKVPQVPQELHDLAESFTEKVEEAVENEVEGEDVNRSTDEIEIKIPEEVKEVAGVLENTVEEALENPVQGLEHEDDILETSQKSESNDINSGASGDVEEDDVQVNDDSNIIDNDLVNSFKDKVEEAVENPIEGEVDDKDGDNEDAVSEKKPTEESSFFSTIAEDAKEVLEKAGDIVEETIENPLTTEEVNRDEDEIELEIPQEVENIANDLHEQVEEVIENPLTESEINRDDTENEANLSSEVSNLVTNVKEEAENLLNFAENTIDEAIDAPVDEGIDSTHDIPDEKGEGEITEGPDQQIVENEDAGNIENKEQEEDDDDQEKKEDDDQEVELEGEKGKEEEEGEEAEEVEERDTLEARDPSTEVQEDEASDVSKDTPVKPPSSKFEFSQIPPQQPYRSPFKRAIDFIFRRGTNERSSTLKSSVILKNEAEDKDVEEPAKKRQKIQSSNDFHDHIIMKTRSGKIVGANTEADIEDAKALEKREDELIDRIAHGKVHTEHAVHDIAAEHERIEEHHDLEGNHIKLGDLKSDQVEQEIVEKEEEIENTEREEETENTEREETPVPQFEVKIEEAKFPNTPKRRTRGRSSKRSRTDVDDSEEPEEKKEESVTPKRKARSKTKSRSRKELPPKSERKLRSRTK</sequence>
<feature type="region of interest" description="Disordered" evidence="2">
    <location>
        <begin position="139"/>
        <end position="425"/>
    </location>
</feature>
<feature type="region of interest" description="Disordered" evidence="2">
    <location>
        <begin position="1490"/>
        <end position="1509"/>
    </location>
</feature>
<dbReference type="EMBL" id="CAIF01000153">
    <property type="protein sequence ID" value="CCH44747.1"/>
    <property type="molecule type" value="Genomic_DNA"/>
</dbReference>
<feature type="compositionally biased region" description="Acidic residues" evidence="2">
    <location>
        <begin position="1769"/>
        <end position="1787"/>
    </location>
</feature>
<feature type="compositionally biased region" description="Acidic residues" evidence="2">
    <location>
        <begin position="159"/>
        <end position="168"/>
    </location>
</feature>
<feature type="compositionally biased region" description="Acidic residues" evidence="2">
    <location>
        <begin position="1999"/>
        <end position="2020"/>
    </location>
</feature>
<evidence type="ECO:0000256" key="1">
    <source>
        <dbReference type="SAM" id="Coils"/>
    </source>
</evidence>
<feature type="compositionally biased region" description="Polar residues" evidence="2">
    <location>
        <begin position="406"/>
        <end position="425"/>
    </location>
</feature>
<evidence type="ECO:0000313" key="3">
    <source>
        <dbReference type="EMBL" id="CCH44747.1"/>
    </source>
</evidence>
<feature type="region of interest" description="Disordered" evidence="2">
    <location>
        <begin position="800"/>
        <end position="860"/>
    </location>
</feature>
<feature type="compositionally biased region" description="Acidic residues" evidence="2">
    <location>
        <begin position="556"/>
        <end position="565"/>
    </location>
</feature>
<feature type="compositionally biased region" description="Polar residues" evidence="2">
    <location>
        <begin position="1546"/>
        <end position="1560"/>
    </location>
</feature>
<feature type="compositionally biased region" description="Basic and acidic residues" evidence="2">
    <location>
        <begin position="445"/>
        <end position="457"/>
    </location>
</feature>
<dbReference type="HOGENOM" id="CLU_232315_0_0_1"/>
<gene>
    <name evidence="3" type="ORF">BN7_4315</name>
</gene>
<feature type="compositionally biased region" description="Basic and acidic residues" evidence="2">
    <location>
        <begin position="1979"/>
        <end position="1998"/>
    </location>
</feature>
<feature type="region of interest" description="Disordered" evidence="2">
    <location>
        <begin position="1"/>
        <end position="78"/>
    </location>
</feature>
<feature type="region of interest" description="Disordered" evidence="2">
    <location>
        <begin position="1592"/>
        <end position="1625"/>
    </location>
</feature>
<feature type="compositionally biased region" description="Polar residues" evidence="2">
    <location>
        <begin position="305"/>
        <end position="324"/>
    </location>
</feature>
<name>K0KRX6_WICCF</name>
<feature type="compositionally biased region" description="Basic and acidic residues" evidence="2">
    <location>
        <begin position="800"/>
        <end position="840"/>
    </location>
</feature>
<feature type="compositionally biased region" description="Acidic residues" evidence="2">
    <location>
        <begin position="208"/>
        <end position="231"/>
    </location>
</feature>
<feature type="compositionally biased region" description="Basic and acidic residues" evidence="2">
    <location>
        <begin position="725"/>
        <end position="764"/>
    </location>
</feature>
<evidence type="ECO:0000313" key="4">
    <source>
        <dbReference type="Proteomes" id="UP000009328"/>
    </source>
</evidence>
<dbReference type="InParanoid" id="K0KRX6"/>
<feature type="compositionally biased region" description="Basic and acidic residues" evidence="2">
    <location>
        <begin position="569"/>
        <end position="582"/>
    </location>
</feature>
<evidence type="ECO:0000256" key="2">
    <source>
        <dbReference type="SAM" id="MobiDB-lite"/>
    </source>
</evidence>
<feature type="compositionally biased region" description="Basic and acidic residues" evidence="2">
    <location>
        <begin position="284"/>
        <end position="299"/>
    </location>
</feature>
<feature type="compositionally biased region" description="Basic and acidic residues" evidence="2">
    <location>
        <begin position="2090"/>
        <end position="2100"/>
    </location>
</feature>
<feature type="compositionally biased region" description="Basic and acidic residues" evidence="2">
    <location>
        <begin position="388"/>
        <end position="404"/>
    </location>
</feature>
<feature type="region of interest" description="Disordered" evidence="2">
    <location>
        <begin position="1882"/>
        <end position="1924"/>
    </location>
</feature>
<feature type="compositionally biased region" description="Acidic residues" evidence="2">
    <location>
        <begin position="701"/>
        <end position="724"/>
    </location>
</feature>
<feature type="compositionally biased region" description="Low complexity" evidence="2">
    <location>
        <begin position="583"/>
        <end position="597"/>
    </location>
</feature>
<feature type="region of interest" description="Disordered" evidence="2">
    <location>
        <begin position="1178"/>
        <end position="1269"/>
    </location>
</feature>
<feature type="compositionally biased region" description="Acidic residues" evidence="2">
    <location>
        <begin position="328"/>
        <end position="386"/>
    </location>
</feature>
<feature type="region of interest" description="Disordered" evidence="2">
    <location>
        <begin position="1286"/>
        <end position="1314"/>
    </location>
</feature>
<dbReference type="Proteomes" id="UP000009328">
    <property type="component" value="Unassembled WGS sequence"/>
</dbReference>
<feature type="compositionally biased region" description="Basic and acidic residues" evidence="2">
    <location>
        <begin position="1500"/>
        <end position="1509"/>
    </location>
</feature>
<feature type="region of interest" description="Disordered" evidence="2">
    <location>
        <begin position="1688"/>
        <end position="1710"/>
    </location>
</feature>
<feature type="compositionally biased region" description="Polar residues" evidence="2">
    <location>
        <begin position="9"/>
        <end position="23"/>
    </location>
</feature>
<reference evidence="3 4" key="1">
    <citation type="journal article" date="2012" name="Eukaryot. Cell">
        <title>Draft genome sequence of Wickerhamomyces ciferrii NRRL Y-1031 F-60-10.</title>
        <authorList>
            <person name="Schneider J."/>
            <person name="Andrea H."/>
            <person name="Blom J."/>
            <person name="Jaenicke S."/>
            <person name="Ruckert C."/>
            <person name="Schorsch C."/>
            <person name="Szczepanowski R."/>
            <person name="Farwick M."/>
            <person name="Goesmann A."/>
            <person name="Puhler A."/>
            <person name="Schaffer S."/>
            <person name="Tauch A."/>
            <person name="Kohler T."/>
            <person name="Brinkrolf K."/>
        </authorList>
    </citation>
    <scope>NUCLEOTIDE SEQUENCE [LARGE SCALE GENOMIC DNA]</scope>
    <source>
        <strain evidence="4">ATCC 14091 / BCRC 22168 / CBS 111 / JCM 3599 / NBRC 0793 / NRRL Y-1031 F-60-10</strain>
    </source>
</reference>
<feature type="compositionally biased region" description="Acidic residues" evidence="2">
    <location>
        <begin position="1808"/>
        <end position="1819"/>
    </location>
</feature>
<feature type="compositionally biased region" description="Basic and acidic residues" evidence="2">
    <location>
        <begin position="1820"/>
        <end position="1829"/>
    </location>
</feature>
<feature type="region of interest" description="Disordered" evidence="2">
    <location>
        <begin position="1979"/>
        <end position="2106"/>
    </location>
</feature>
<feature type="compositionally biased region" description="Basic residues" evidence="2">
    <location>
        <begin position="2045"/>
        <end position="2056"/>
    </location>
</feature>
<feature type="compositionally biased region" description="Acidic residues" evidence="2">
    <location>
        <begin position="636"/>
        <end position="646"/>
    </location>
</feature>
<keyword evidence="4" id="KW-1185">Reference proteome</keyword>
<comment type="caution">
    <text evidence="3">The sequence shown here is derived from an EMBL/GenBank/DDBJ whole genome shotgun (WGS) entry which is preliminary data.</text>
</comment>
<feature type="coiled-coil region" evidence="1">
    <location>
        <begin position="95"/>
        <end position="126"/>
    </location>
</feature>
<feature type="region of interest" description="Disordered" evidence="2">
    <location>
        <begin position="1736"/>
        <end position="1867"/>
    </location>
</feature>
<feature type="region of interest" description="Disordered" evidence="2">
    <location>
        <begin position="1531"/>
        <end position="1569"/>
    </location>
</feature>
<feature type="compositionally biased region" description="Acidic residues" evidence="2">
    <location>
        <begin position="617"/>
        <end position="628"/>
    </location>
</feature>